<keyword evidence="4 5" id="KW-0472">Membrane</keyword>
<feature type="transmembrane region" description="Helical" evidence="5">
    <location>
        <begin position="110"/>
        <end position="132"/>
    </location>
</feature>
<evidence type="ECO:0000313" key="7">
    <source>
        <dbReference type="Proteomes" id="UP000199377"/>
    </source>
</evidence>
<feature type="transmembrane region" description="Helical" evidence="5">
    <location>
        <begin position="79"/>
        <end position="98"/>
    </location>
</feature>
<dbReference type="InterPro" id="IPR001129">
    <property type="entry name" value="Membr-assoc_MAPEG"/>
</dbReference>
<evidence type="ECO:0000256" key="1">
    <source>
        <dbReference type="ARBA" id="ARBA00004370"/>
    </source>
</evidence>
<dbReference type="Gene3D" id="1.20.120.550">
    <property type="entry name" value="Membrane associated eicosanoid/glutathione metabolism-like domain"/>
    <property type="match status" value="1"/>
</dbReference>
<dbReference type="PANTHER" id="PTHR35814:SF1">
    <property type="entry name" value="GLUTATHIONE S-TRANSFERASE-RELATED"/>
    <property type="match status" value="1"/>
</dbReference>
<dbReference type="OrthoDB" id="7619858at2"/>
<dbReference type="STRING" id="1114924.SAMN05216258_10598"/>
<keyword evidence="2 5" id="KW-0812">Transmembrane</keyword>
<evidence type="ECO:0000256" key="4">
    <source>
        <dbReference type="ARBA" id="ARBA00023136"/>
    </source>
</evidence>
<accession>A0A1I3GCZ0</accession>
<evidence type="ECO:0000313" key="6">
    <source>
        <dbReference type="EMBL" id="SFI21358.1"/>
    </source>
</evidence>
<proteinExistence type="predicted"/>
<feature type="transmembrane region" description="Helical" evidence="5">
    <location>
        <begin position="54"/>
        <end position="73"/>
    </location>
</feature>
<keyword evidence="7" id="KW-1185">Reference proteome</keyword>
<dbReference type="EMBL" id="FOQH01000005">
    <property type="protein sequence ID" value="SFI21358.1"/>
    <property type="molecule type" value="Genomic_DNA"/>
</dbReference>
<reference evidence="6 7" key="1">
    <citation type="submission" date="2016-10" db="EMBL/GenBank/DDBJ databases">
        <authorList>
            <person name="de Groot N.N."/>
        </authorList>
    </citation>
    <scope>NUCLEOTIDE SEQUENCE [LARGE SCALE GENOMIC DNA]</scope>
    <source>
        <strain evidence="6 7">CGMCC 1.11030</strain>
    </source>
</reference>
<dbReference type="RefSeq" id="WP_092859948.1">
    <property type="nucleotide sequence ID" value="NZ_FOQH01000005.1"/>
</dbReference>
<dbReference type="Pfam" id="PF01124">
    <property type="entry name" value="MAPEG"/>
    <property type="match status" value="1"/>
</dbReference>
<keyword evidence="3 5" id="KW-1133">Transmembrane helix</keyword>
<gene>
    <name evidence="6" type="ORF">SAMN05216258_10598</name>
</gene>
<evidence type="ECO:0000256" key="5">
    <source>
        <dbReference type="SAM" id="Phobius"/>
    </source>
</evidence>
<dbReference type="PANTHER" id="PTHR35814">
    <property type="match status" value="1"/>
</dbReference>
<dbReference type="AlphaFoldDB" id="A0A1I3GCZ0"/>
<feature type="transmembrane region" description="Helical" evidence="5">
    <location>
        <begin position="6"/>
        <end position="28"/>
    </location>
</feature>
<dbReference type="InterPro" id="IPR023352">
    <property type="entry name" value="MAPEG-like_dom_sf"/>
</dbReference>
<evidence type="ECO:0008006" key="8">
    <source>
        <dbReference type="Google" id="ProtNLM"/>
    </source>
</evidence>
<dbReference type="SUPFAM" id="SSF161084">
    <property type="entry name" value="MAPEG domain-like"/>
    <property type="match status" value="1"/>
</dbReference>
<organism evidence="6 7">
    <name type="scientific">Albimonas pacifica</name>
    <dbReference type="NCBI Taxonomy" id="1114924"/>
    <lineage>
        <taxon>Bacteria</taxon>
        <taxon>Pseudomonadati</taxon>
        <taxon>Pseudomonadota</taxon>
        <taxon>Alphaproteobacteria</taxon>
        <taxon>Rhodobacterales</taxon>
        <taxon>Paracoccaceae</taxon>
        <taxon>Albimonas</taxon>
    </lineage>
</organism>
<dbReference type="GO" id="GO:0016020">
    <property type="term" value="C:membrane"/>
    <property type="evidence" value="ECO:0007669"/>
    <property type="project" value="UniProtKB-SubCell"/>
</dbReference>
<sequence length="140" mass="14718">MPLPALSAVALYGGLNGLVLFWLAFNVVKVRRERKVWMGDGGDPRVIRAMRGQANFVEFVPLTLLLIALAALLGAPSLAIHALGAMLTVGRVLHAWHFTQADAARWSRGAGALLTLLALLLAALGAISHGLMGLGTGMEA</sequence>
<name>A0A1I3GCZ0_9RHOB</name>
<protein>
    <recommendedName>
        <fullName evidence="8">Glutathione S-transferase</fullName>
    </recommendedName>
</protein>
<evidence type="ECO:0000256" key="3">
    <source>
        <dbReference type="ARBA" id="ARBA00022989"/>
    </source>
</evidence>
<evidence type="ECO:0000256" key="2">
    <source>
        <dbReference type="ARBA" id="ARBA00022692"/>
    </source>
</evidence>
<dbReference type="Proteomes" id="UP000199377">
    <property type="component" value="Unassembled WGS sequence"/>
</dbReference>
<comment type="subcellular location">
    <subcellularLocation>
        <location evidence="1">Membrane</location>
    </subcellularLocation>
</comment>